<dbReference type="AlphaFoldDB" id="A0A975GEL1"/>
<evidence type="ECO:0000313" key="2">
    <source>
        <dbReference type="EMBL" id="QTA78313.1"/>
    </source>
</evidence>
<accession>A0A975GEL1</accession>
<dbReference type="Pfam" id="PF14213">
    <property type="entry name" value="DUF4325"/>
    <property type="match status" value="1"/>
</dbReference>
<dbReference type="Proteomes" id="UP000663720">
    <property type="component" value="Chromosome"/>
</dbReference>
<dbReference type="RefSeq" id="WP_207690193.1">
    <property type="nucleotide sequence ID" value="NZ_CP061799.1"/>
</dbReference>
<dbReference type="EMBL" id="CP061799">
    <property type="protein sequence ID" value="QTA78313.1"/>
    <property type="molecule type" value="Genomic_DNA"/>
</dbReference>
<protein>
    <submittedName>
        <fullName evidence="2">DUF4325</fullName>
    </submittedName>
</protein>
<reference evidence="2" key="1">
    <citation type="journal article" date="2021" name="Microb. Physiol.">
        <title>Proteogenomic Insights into the Physiology of Marine, Sulfate-Reducing, Filamentous Desulfonema limicola and Desulfonema magnum.</title>
        <authorList>
            <person name="Schnaars V."/>
            <person name="Wohlbrand L."/>
            <person name="Scheve S."/>
            <person name="Hinrichs C."/>
            <person name="Reinhardt R."/>
            <person name="Rabus R."/>
        </authorList>
    </citation>
    <scope>NUCLEOTIDE SEQUENCE</scope>
    <source>
        <strain evidence="2">5ac10</strain>
    </source>
</reference>
<sequence length="106" mass="12282">MVIKVLDHGKNCFTNQDGEIILKLVKSMMDKGQKVDVSFKGIDSVTSSFVNSAFIELLKYYPFEYIRSNLNFSNTNRHINSIIKKRFIFEVKKRPDLEKEIKTCSA</sequence>
<keyword evidence="3" id="KW-1185">Reference proteome</keyword>
<organism evidence="2 3">
    <name type="scientific">Desulfonema limicola</name>
    <dbReference type="NCBI Taxonomy" id="45656"/>
    <lineage>
        <taxon>Bacteria</taxon>
        <taxon>Pseudomonadati</taxon>
        <taxon>Thermodesulfobacteriota</taxon>
        <taxon>Desulfobacteria</taxon>
        <taxon>Desulfobacterales</taxon>
        <taxon>Desulfococcaceae</taxon>
        <taxon>Desulfonema</taxon>
    </lineage>
</organism>
<evidence type="ECO:0000313" key="3">
    <source>
        <dbReference type="Proteomes" id="UP000663720"/>
    </source>
</evidence>
<feature type="domain" description="DUF4325" evidence="1">
    <location>
        <begin position="18"/>
        <end position="77"/>
    </location>
</feature>
<name>A0A975GEL1_9BACT</name>
<gene>
    <name evidence="2" type="ORF">dnl_05340</name>
</gene>
<dbReference type="KEGG" id="dli:dnl_05340"/>
<dbReference type="InterPro" id="IPR025474">
    <property type="entry name" value="DUF4325"/>
</dbReference>
<proteinExistence type="predicted"/>
<evidence type="ECO:0000259" key="1">
    <source>
        <dbReference type="Pfam" id="PF14213"/>
    </source>
</evidence>